<gene>
    <name evidence="1" type="ORF">L6164_024862</name>
</gene>
<reference evidence="1 2" key="1">
    <citation type="journal article" date="2022" name="DNA Res.">
        <title>Chromosomal-level genome assembly of the orchid tree Bauhinia variegata (Leguminosae; Cercidoideae) supports the allotetraploid origin hypothesis of Bauhinia.</title>
        <authorList>
            <person name="Zhong Y."/>
            <person name="Chen Y."/>
            <person name="Zheng D."/>
            <person name="Pang J."/>
            <person name="Liu Y."/>
            <person name="Luo S."/>
            <person name="Meng S."/>
            <person name="Qian L."/>
            <person name="Wei D."/>
            <person name="Dai S."/>
            <person name="Zhou R."/>
        </authorList>
    </citation>
    <scope>NUCLEOTIDE SEQUENCE [LARGE SCALE GENOMIC DNA]</scope>
    <source>
        <strain evidence="1">BV-YZ2020</strain>
    </source>
</reference>
<dbReference type="Proteomes" id="UP000828941">
    <property type="component" value="Chromosome 10"/>
</dbReference>
<keyword evidence="2" id="KW-1185">Reference proteome</keyword>
<dbReference type="EMBL" id="CM039435">
    <property type="protein sequence ID" value="KAI4316938.1"/>
    <property type="molecule type" value="Genomic_DNA"/>
</dbReference>
<proteinExistence type="predicted"/>
<comment type="caution">
    <text evidence="1">The sequence shown here is derived from an EMBL/GenBank/DDBJ whole genome shotgun (WGS) entry which is preliminary data.</text>
</comment>
<organism evidence="1 2">
    <name type="scientific">Bauhinia variegata</name>
    <name type="common">Purple orchid tree</name>
    <name type="synonym">Phanera variegata</name>
    <dbReference type="NCBI Taxonomy" id="167791"/>
    <lineage>
        <taxon>Eukaryota</taxon>
        <taxon>Viridiplantae</taxon>
        <taxon>Streptophyta</taxon>
        <taxon>Embryophyta</taxon>
        <taxon>Tracheophyta</taxon>
        <taxon>Spermatophyta</taxon>
        <taxon>Magnoliopsida</taxon>
        <taxon>eudicotyledons</taxon>
        <taxon>Gunneridae</taxon>
        <taxon>Pentapetalae</taxon>
        <taxon>rosids</taxon>
        <taxon>fabids</taxon>
        <taxon>Fabales</taxon>
        <taxon>Fabaceae</taxon>
        <taxon>Cercidoideae</taxon>
        <taxon>Cercideae</taxon>
        <taxon>Bauhiniinae</taxon>
        <taxon>Bauhinia</taxon>
    </lineage>
</organism>
<name>A0ACB9LZ52_BAUVA</name>
<evidence type="ECO:0000313" key="1">
    <source>
        <dbReference type="EMBL" id="KAI4316938.1"/>
    </source>
</evidence>
<sequence>MRKRKVSNVSSERRNWENIFNGLVQMLRTQQNQLQTLVKERKFLEDRIRMQHDGWASDIRVYKDQISEMKGILIFEEKKRLLEAAKADLALGSKHREVSIAKWILEHAENELADFKAWFECLSRKSSDGEDQATTSRDTEKINGRMTECGDKFINKIAEEKSSKKDERDIRRLKREYEKLALEKSSEVSALLAEKKFVWNQYNIMENDYINKLRSKQIELDRAKENIEILVSSKEQLLSANVEKDDIISRLESKVVDMEADTKRLNEEVSRLKVELESLRKFKNTQLTPFLNRCTAGAKTSDKESYKSSKDRSNISLKKGTSTVDAPSSSKDSEKGKRSLRKRKEDPVIPDSETPKLFSSNFKVPKLKNPSPSIR</sequence>
<protein>
    <submittedName>
        <fullName evidence="1">Uncharacterized protein</fullName>
    </submittedName>
</protein>
<evidence type="ECO:0000313" key="2">
    <source>
        <dbReference type="Proteomes" id="UP000828941"/>
    </source>
</evidence>
<accession>A0ACB9LZ52</accession>